<evidence type="ECO:0000313" key="2">
    <source>
        <dbReference type="EMBL" id="SAL96508.1"/>
    </source>
</evidence>
<reference evidence="2" key="1">
    <citation type="submission" date="2016-04" db="EMBL/GenBank/DDBJ databases">
        <authorList>
            <person name="Evans L.H."/>
            <person name="Alamgir A."/>
            <person name="Owens N."/>
            <person name="Weber N.D."/>
            <person name="Virtaneva K."/>
            <person name="Barbian K."/>
            <person name="Babar A."/>
            <person name="Rosenke K."/>
        </authorList>
    </citation>
    <scope>NUCLEOTIDE SEQUENCE [LARGE SCALE GENOMIC DNA]</scope>
    <source>
        <strain evidence="2">CBS 101.48</strain>
    </source>
</reference>
<feature type="region of interest" description="Disordered" evidence="1">
    <location>
        <begin position="133"/>
        <end position="159"/>
    </location>
</feature>
<name>A0A163LTS0_ABSGL</name>
<proteinExistence type="predicted"/>
<dbReference type="AlphaFoldDB" id="A0A163LTS0"/>
<feature type="compositionally biased region" description="Low complexity" evidence="1">
    <location>
        <begin position="139"/>
        <end position="152"/>
    </location>
</feature>
<evidence type="ECO:0000313" key="3">
    <source>
        <dbReference type="Proteomes" id="UP000078561"/>
    </source>
</evidence>
<accession>A0A163LTS0</accession>
<dbReference type="Proteomes" id="UP000078561">
    <property type="component" value="Unassembled WGS sequence"/>
</dbReference>
<feature type="compositionally biased region" description="Basic residues" evidence="1">
    <location>
        <begin position="395"/>
        <end position="404"/>
    </location>
</feature>
<evidence type="ECO:0000256" key="1">
    <source>
        <dbReference type="SAM" id="MobiDB-lite"/>
    </source>
</evidence>
<sequence length="412" mass="45179">MTLQKLARWHPSQSTTVHDRKGSAALWEGSLEPLEHEDLKQGALYIIKIHHVSVGLFQGWNDDMCCFAVLRSENVPMRWSQARYLPGDYDAYDAFDEAGNPPVHLWTRYLRVEVPINWFAIFEEARRKQREWTTHVLGQQQQQQRQQQQQQQQHHHHHHAPIHDLMPMTTSSAATTDLTTGLGMMGGTGDGVVGGFPPPPPPLVTAMHQHQPNILDEDYSDHGTFSAAPSPRSERLSSISSLPPTSPRHAYSPPQSPTPSDVSASRYPPLALTSDPPSSSSFPQPVTATTTASKEDPLKQQHNVPNIASSSSPTITSTGKTGISPPVPTTTTTKPAKRRSTAGATPSQQLELALGNLNFPHDDDRFSIHSGYQSASAAGSVPASPTHPPPATNTWKKRSIKRMLGRSSNSTK</sequence>
<protein>
    <submittedName>
        <fullName evidence="2">Uncharacterized protein</fullName>
    </submittedName>
</protein>
<dbReference type="EMBL" id="LT551144">
    <property type="protein sequence ID" value="SAL96508.1"/>
    <property type="molecule type" value="Genomic_DNA"/>
</dbReference>
<keyword evidence="3" id="KW-1185">Reference proteome</keyword>
<feature type="compositionally biased region" description="Low complexity" evidence="1">
    <location>
        <begin position="374"/>
        <end position="384"/>
    </location>
</feature>
<feature type="compositionally biased region" description="Gly residues" evidence="1">
    <location>
        <begin position="183"/>
        <end position="194"/>
    </location>
</feature>
<feature type="compositionally biased region" description="Low complexity" evidence="1">
    <location>
        <begin position="309"/>
        <end position="334"/>
    </location>
</feature>
<dbReference type="InParanoid" id="A0A163LTS0"/>
<feature type="compositionally biased region" description="Low complexity" evidence="1">
    <location>
        <begin position="268"/>
        <end position="285"/>
    </location>
</feature>
<gene>
    <name evidence="2" type="primary">ABSGL_01921.1 scaffold 2540</name>
</gene>
<feature type="region of interest" description="Disordered" evidence="1">
    <location>
        <begin position="177"/>
        <end position="412"/>
    </location>
</feature>
<dbReference type="OrthoDB" id="2330750at2759"/>
<organism evidence="2">
    <name type="scientific">Absidia glauca</name>
    <name type="common">Pin mould</name>
    <dbReference type="NCBI Taxonomy" id="4829"/>
    <lineage>
        <taxon>Eukaryota</taxon>
        <taxon>Fungi</taxon>
        <taxon>Fungi incertae sedis</taxon>
        <taxon>Mucoromycota</taxon>
        <taxon>Mucoromycotina</taxon>
        <taxon>Mucoromycetes</taxon>
        <taxon>Mucorales</taxon>
        <taxon>Cunninghamellaceae</taxon>
        <taxon>Absidia</taxon>
    </lineage>
</organism>